<dbReference type="PROSITE" id="PS50935">
    <property type="entry name" value="SSB"/>
    <property type="match status" value="1"/>
</dbReference>
<gene>
    <name evidence="4" type="primary">ssb</name>
    <name evidence="4" type="ORF">ENU78_05835</name>
</gene>
<comment type="caution">
    <text evidence="2">Lacks conserved residue(s) required for the propagation of feature annotation.</text>
</comment>
<dbReference type="OMA" id="TEVRCNE"/>
<proteinExistence type="inferred from homology"/>
<evidence type="ECO:0000256" key="2">
    <source>
        <dbReference type="HAMAP-Rule" id="MF_00984"/>
    </source>
</evidence>
<evidence type="ECO:0000256" key="3">
    <source>
        <dbReference type="RuleBase" id="RU000524"/>
    </source>
</evidence>
<dbReference type="GO" id="GO:0009295">
    <property type="term" value="C:nucleoid"/>
    <property type="evidence" value="ECO:0007669"/>
    <property type="project" value="TreeGrafter"/>
</dbReference>
<keyword evidence="1 2" id="KW-0238">DNA-binding</keyword>
<dbReference type="EMBL" id="DTDV01000015">
    <property type="protein sequence ID" value="HGK23945.1"/>
    <property type="molecule type" value="Genomic_DNA"/>
</dbReference>
<sequence length="146" mass="16776">MLNKVLLIGHLVRDPEMRYTPSGVPVTTFRIAVNRPKNSKGESTADFIDIVAWRRLAEICGDYLKKGRLVAVEGRLRTRTYQTPDGQRRRVVEVEAINVHFLGRKSENTESISIEEPIEEIPDVDIENEEEILNEILEESEEEDNE</sequence>
<evidence type="ECO:0000313" key="4">
    <source>
        <dbReference type="EMBL" id="HGK23945.1"/>
    </source>
</evidence>
<dbReference type="InterPro" id="IPR012340">
    <property type="entry name" value="NA-bd_OB-fold"/>
</dbReference>
<protein>
    <recommendedName>
        <fullName evidence="2 3">Single-stranded DNA-binding protein</fullName>
        <shortName evidence="2">SSB</shortName>
    </recommendedName>
</protein>
<organism evidence="4">
    <name type="scientific">Dictyoglomus thermophilum</name>
    <dbReference type="NCBI Taxonomy" id="14"/>
    <lineage>
        <taxon>Bacteria</taxon>
        <taxon>Pseudomonadati</taxon>
        <taxon>Dictyoglomota</taxon>
        <taxon>Dictyoglomia</taxon>
        <taxon>Dictyoglomales</taxon>
        <taxon>Dictyoglomaceae</taxon>
        <taxon>Dictyoglomus</taxon>
    </lineage>
</organism>
<accession>A0A7V4DXM5</accession>
<dbReference type="FunFam" id="2.40.50.140:FF:000551">
    <property type="entry name" value="Single-stranded DNA-binding protein"/>
    <property type="match status" value="1"/>
</dbReference>
<dbReference type="InterPro" id="IPR011344">
    <property type="entry name" value="ssDNA-bd"/>
</dbReference>
<dbReference type="RefSeq" id="WP_012547487.1">
    <property type="nucleotide sequence ID" value="NZ_VTFL01000006.1"/>
</dbReference>
<dbReference type="SUPFAM" id="SSF50249">
    <property type="entry name" value="Nucleic acid-binding proteins"/>
    <property type="match status" value="1"/>
</dbReference>
<dbReference type="GO" id="GO:0003697">
    <property type="term" value="F:single-stranded DNA binding"/>
    <property type="evidence" value="ECO:0007669"/>
    <property type="project" value="UniProtKB-UniRule"/>
</dbReference>
<name>A0A7V4DXM5_DICTH</name>
<dbReference type="PANTHER" id="PTHR10302:SF27">
    <property type="entry name" value="SINGLE-STRANDED DNA-BINDING PROTEIN"/>
    <property type="match status" value="1"/>
</dbReference>
<reference evidence="4" key="1">
    <citation type="journal article" date="2020" name="mSystems">
        <title>Genome- and Community-Level Interaction Insights into Carbon Utilization and Element Cycling Functions of Hydrothermarchaeota in Hydrothermal Sediment.</title>
        <authorList>
            <person name="Zhou Z."/>
            <person name="Liu Y."/>
            <person name="Xu W."/>
            <person name="Pan J."/>
            <person name="Luo Z.H."/>
            <person name="Li M."/>
        </authorList>
    </citation>
    <scope>NUCLEOTIDE SEQUENCE [LARGE SCALE GENOMIC DNA]</scope>
    <source>
        <strain evidence="4">SpSt-70</strain>
    </source>
</reference>
<dbReference type="PANTHER" id="PTHR10302">
    <property type="entry name" value="SINGLE-STRANDED DNA-BINDING PROTEIN"/>
    <property type="match status" value="1"/>
</dbReference>
<dbReference type="AlphaFoldDB" id="A0A7V4DXM5"/>
<comment type="subunit">
    <text evidence="2">Homotetramer.</text>
</comment>
<dbReference type="HAMAP" id="MF_00984">
    <property type="entry name" value="SSB"/>
    <property type="match status" value="1"/>
</dbReference>
<evidence type="ECO:0000256" key="1">
    <source>
        <dbReference type="ARBA" id="ARBA00023125"/>
    </source>
</evidence>
<dbReference type="Pfam" id="PF00436">
    <property type="entry name" value="SSB"/>
    <property type="match status" value="1"/>
</dbReference>
<dbReference type="CDD" id="cd04496">
    <property type="entry name" value="SSB_OBF"/>
    <property type="match status" value="1"/>
</dbReference>
<dbReference type="GO" id="GO:0006260">
    <property type="term" value="P:DNA replication"/>
    <property type="evidence" value="ECO:0007669"/>
    <property type="project" value="InterPro"/>
</dbReference>
<dbReference type="Gene3D" id="2.40.50.140">
    <property type="entry name" value="Nucleic acid-binding proteins"/>
    <property type="match status" value="1"/>
</dbReference>
<dbReference type="NCBIfam" id="TIGR00621">
    <property type="entry name" value="ssb"/>
    <property type="match status" value="1"/>
</dbReference>
<dbReference type="InterPro" id="IPR000424">
    <property type="entry name" value="Primosome_PriB/ssb"/>
</dbReference>
<comment type="caution">
    <text evidence="4">The sequence shown here is derived from an EMBL/GenBank/DDBJ whole genome shotgun (WGS) entry which is preliminary data.</text>
</comment>